<evidence type="ECO:0000256" key="3">
    <source>
        <dbReference type="SAM" id="Phobius"/>
    </source>
</evidence>
<dbReference type="SUPFAM" id="SSF110296">
    <property type="entry name" value="Oligoxyloglucan reducing end-specific cellobiohydrolase"/>
    <property type="match status" value="1"/>
</dbReference>
<comment type="caution">
    <text evidence="5">The sequence shown here is derived from an EMBL/GenBank/DDBJ whole genome shotgun (WGS) entry which is preliminary data.</text>
</comment>
<organism evidence="5 6">
    <name type="scientific">Cymbomonas tetramitiformis</name>
    <dbReference type="NCBI Taxonomy" id="36881"/>
    <lineage>
        <taxon>Eukaryota</taxon>
        <taxon>Viridiplantae</taxon>
        <taxon>Chlorophyta</taxon>
        <taxon>Pyramimonadophyceae</taxon>
        <taxon>Pyramimonadales</taxon>
        <taxon>Pyramimonadaceae</taxon>
        <taxon>Cymbomonas</taxon>
    </lineage>
</organism>
<dbReference type="InterPro" id="IPR015943">
    <property type="entry name" value="WD40/YVTN_repeat-like_dom_sf"/>
</dbReference>
<evidence type="ECO:0000313" key="6">
    <source>
        <dbReference type="Proteomes" id="UP001190700"/>
    </source>
</evidence>
<dbReference type="InterPro" id="IPR028203">
    <property type="entry name" value="PSII_CF48-like_dom"/>
</dbReference>
<keyword evidence="1" id="KW-0602">Photosynthesis</keyword>
<sequence length="345" mass="35813">MRGVRGVGGGVVCGVCEELGKGDAGTILGTVDGGATWQRQNSRSSMDLLALAFVNCTWGWAAGKVSSRAAAVGAPARLLHTTDGGGFWSVRVLEEAPSAAVHTLFFLNPEMGWAAGDHGAVMHTQDGGESWTSLAPCTEHAVFGISIDEVSGNGFSVGESGATCRSRDRGLTWSVQGELSGYFRRTAPELPPLPKGVELSRAPPEEAASGDAVVDQAWFLPLMATALLLAGVAGIGAGVWAARGCRRAGMHPHPRPVSHVHEQHGRYKNSLIGSRTPESDTKALLPGGFSIASTPSGDTLRASHGILASSLKIATSSPQSLDRVTKPLYDGHKVGKEGAYIGQAT</sequence>
<dbReference type="GO" id="GO:0015979">
    <property type="term" value="P:photosynthesis"/>
    <property type="evidence" value="ECO:0007669"/>
    <property type="project" value="UniProtKB-KW"/>
</dbReference>
<dbReference type="Pfam" id="PF14870">
    <property type="entry name" value="PSII_BNR"/>
    <property type="match status" value="1"/>
</dbReference>
<dbReference type="EMBL" id="LGRX02009172">
    <property type="protein sequence ID" value="KAK3272077.1"/>
    <property type="molecule type" value="Genomic_DNA"/>
</dbReference>
<feature type="transmembrane region" description="Helical" evidence="3">
    <location>
        <begin position="218"/>
        <end position="242"/>
    </location>
</feature>
<keyword evidence="6" id="KW-1185">Reference proteome</keyword>
<evidence type="ECO:0000256" key="1">
    <source>
        <dbReference type="ARBA" id="ARBA00022531"/>
    </source>
</evidence>
<dbReference type="AlphaFoldDB" id="A0AAE0G5P2"/>
<protein>
    <recommendedName>
        <fullName evidence="4">Photosynthesis system II assembly factor Ycf48/Hcf136-like domain-containing protein</fullName>
    </recommendedName>
</protein>
<keyword evidence="2" id="KW-0604">Photosystem II</keyword>
<proteinExistence type="predicted"/>
<dbReference type="Gene3D" id="2.130.10.10">
    <property type="entry name" value="YVTN repeat-like/Quinoprotein amine dehydrogenase"/>
    <property type="match status" value="1"/>
</dbReference>
<evidence type="ECO:0000313" key="5">
    <source>
        <dbReference type="EMBL" id="KAK3272077.1"/>
    </source>
</evidence>
<accession>A0AAE0G5P2</accession>
<name>A0AAE0G5P2_9CHLO</name>
<reference evidence="5 6" key="1">
    <citation type="journal article" date="2015" name="Genome Biol. Evol.">
        <title>Comparative Genomics of a Bacterivorous Green Alga Reveals Evolutionary Causalities and Consequences of Phago-Mixotrophic Mode of Nutrition.</title>
        <authorList>
            <person name="Burns J.A."/>
            <person name="Paasch A."/>
            <person name="Narechania A."/>
            <person name="Kim E."/>
        </authorList>
    </citation>
    <scope>NUCLEOTIDE SEQUENCE [LARGE SCALE GENOMIC DNA]</scope>
    <source>
        <strain evidence="5 6">PLY_AMNH</strain>
    </source>
</reference>
<dbReference type="PANTHER" id="PTHR47199">
    <property type="entry name" value="PHOTOSYSTEM II STABILITY/ASSEMBLY FACTOR HCF136, CHLOROPLASTIC"/>
    <property type="match status" value="1"/>
</dbReference>
<keyword evidence="3" id="KW-1133">Transmembrane helix</keyword>
<evidence type="ECO:0000259" key="4">
    <source>
        <dbReference type="Pfam" id="PF14870"/>
    </source>
</evidence>
<gene>
    <name evidence="5" type="ORF">CYMTET_19599</name>
</gene>
<dbReference type="Proteomes" id="UP001190700">
    <property type="component" value="Unassembled WGS sequence"/>
</dbReference>
<dbReference type="PANTHER" id="PTHR47199:SF2">
    <property type="entry name" value="PHOTOSYSTEM II STABILITY_ASSEMBLY FACTOR HCF136, CHLOROPLASTIC"/>
    <property type="match status" value="1"/>
</dbReference>
<evidence type="ECO:0000256" key="2">
    <source>
        <dbReference type="ARBA" id="ARBA00023276"/>
    </source>
</evidence>
<dbReference type="GO" id="GO:0009523">
    <property type="term" value="C:photosystem II"/>
    <property type="evidence" value="ECO:0007669"/>
    <property type="project" value="UniProtKB-KW"/>
</dbReference>
<keyword evidence="3" id="KW-0472">Membrane</keyword>
<feature type="domain" description="Photosynthesis system II assembly factor Ycf48/Hcf136-like" evidence="4">
    <location>
        <begin position="71"/>
        <end position="175"/>
    </location>
</feature>
<keyword evidence="3" id="KW-0812">Transmembrane</keyword>